<organism evidence="1 2">
    <name type="scientific">Pseudomonas fluorescens</name>
    <dbReference type="NCBI Taxonomy" id="294"/>
    <lineage>
        <taxon>Bacteria</taxon>
        <taxon>Pseudomonadati</taxon>
        <taxon>Pseudomonadota</taxon>
        <taxon>Gammaproteobacteria</taxon>
        <taxon>Pseudomonadales</taxon>
        <taxon>Pseudomonadaceae</taxon>
        <taxon>Pseudomonas</taxon>
    </lineage>
</organism>
<evidence type="ECO:0000313" key="2">
    <source>
        <dbReference type="Proteomes" id="UP000326729"/>
    </source>
</evidence>
<accession>A0A5E6Q2L6</accession>
<dbReference type="Proteomes" id="UP000326729">
    <property type="component" value="Unassembled WGS sequence"/>
</dbReference>
<sequence>MTTQPQWPTSQEPSYVGNAGNSGNSQCFLGLGAFPLIEMLGNRGNTHLFSYNRPYFCPAIWREGLHIGFSAADPPHSIIFWENHP</sequence>
<dbReference type="EMBL" id="CABVGY010000003">
    <property type="protein sequence ID" value="VVM47912.1"/>
    <property type="molecule type" value="Genomic_DNA"/>
</dbReference>
<dbReference type="AlphaFoldDB" id="A0A5E6Q2L6"/>
<evidence type="ECO:0000313" key="1">
    <source>
        <dbReference type="EMBL" id="VVM47912.1"/>
    </source>
</evidence>
<reference evidence="1 2" key="1">
    <citation type="submission" date="2019-09" db="EMBL/GenBank/DDBJ databases">
        <authorList>
            <person name="Chandra G."/>
            <person name="Truman W A."/>
        </authorList>
    </citation>
    <scope>NUCLEOTIDE SEQUENCE [LARGE SCALE GENOMIC DNA]</scope>
    <source>
        <strain evidence="1">PS659</strain>
    </source>
</reference>
<protein>
    <submittedName>
        <fullName evidence="1">Uncharacterized protein</fullName>
    </submittedName>
</protein>
<gene>
    <name evidence="1" type="ORF">PS659_00642</name>
</gene>
<proteinExistence type="predicted"/>
<name>A0A5E6Q2L6_PSEFL</name>